<evidence type="ECO:0000313" key="9">
    <source>
        <dbReference type="Proteomes" id="UP000186868"/>
    </source>
</evidence>
<dbReference type="EMBL" id="MRCB01000001">
    <property type="protein sequence ID" value="OKH26850.1"/>
    <property type="molecule type" value="Genomic_DNA"/>
</dbReference>
<keyword evidence="5" id="KW-0472">Membrane</keyword>
<evidence type="ECO:0000256" key="5">
    <source>
        <dbReference type="ARBA" id="ARBA00023136"/>
    </source>
</evidence>
<evidence type="ECO:0000256" key="3">
    <source>
        <dbReference type="ARBA" id="ARBA00022738"/>
    </source>
</evidence>
<sequence length="70" mass="7993">MIGFSSQGRFDERKVAIEVTGFCHQELKRRGTFTLMIPYSRLNQTMKWIDRLGGRIAGIKMSSSPLMGKK</sequence>
<organism evidence="8 9">
    <name type="scientific">Hydrococcus rivularis NIES-593</name>
    <dbReference type="NCBI Taxonomy" id="1921803"/>
    <lineage>
        <taxon>Bacteria</taxon>
        <taxon>Bacillati</taxon>
        <taxon>Cyanobacteriota</taxon>
        <taxon>Cyanophyceae</taxon>
        <taxon>Pleurocapsales</taxon>
        <taxon>Hydrococcaceae</taxon>
        <taxon>Hydrococcus</taxon>
    </lineage>
</organism>
<evidence type="ECO:0000256" key="2">
    <source>
        <dbReference type="ARBA" id="ARBA00022549"/>
    </source>
</evidence>
<keyword evidence="9" id="KW-1185">Reference proteome</keyword>
<keyword evidence="4" id="KW-0793">Thylakoid</keyword>
<comment type="subcellular location">
    <subcellularLocation>
        <location evidence="1">Cellular thylakoid membrane</location>
        <topology evidence="1">Peripheral membrane protein</topology>
        <orientation evidence="1">Cytoplasmic side</orientation>
    </subcellularLocation>
</comment>
<evidence type="ECO:0000313" key="8">
    <source>
        <dbReference type="EMBL" id="OKH26850.1"/>
    </source>
</evidence>
<name>A0A1U7HTC0_9CYAN</name>
<keyword evidence="2" id="KW-0042">Antenna complex</keyword>
<reference evidence="8 9" key="1">
    <citation type="submission" date="2016-11" db="EMBL/GenBank/DDBJ databases">
        <title>Draft Genome Sequences of Nine Cyanobacterial Strains from Diverse Habitats.</title>
        <authorList>
            <person name="Zhu T."/>
            <person name="Hou S."/>
            <person name="Lu X."/>
            <person name="Hess W.R."/>
        </authorList>
    </citation>
    <scope>NUCLEOTIDE SEQUENCE [LARGE SCALE GENOMIC DNA]</scope>
    <source>
        <strain evidence="8 9">NIES-593</strain>
    </source>
</reference>
<accession>A0A1U7HTC0</accession>
<dbReference type="Pfam" id="PF01383">
    <property type="entry name" value="CpcD"/>
    <property type="match status" value="1"/>
</dbReference>
<dbReference type="AlphaFoldDB" id="A0A1U7HTC0"/>
<evidence type="ECO:0000259" key="7">
    <source>
        <dbReference type="PROSITE" id="PS51441"/>
    </source>
</evidence>
<dbReference type="SMART" id="SM01094">
    <property type="entry name" value="CpcD"/>
    <property type="match status" value="1"/>
</dbReference>
<dbReference type="PROSITE" id="PS51441">
    <property type="entry name" value="CPCD_LIKE"/>
    <property type="match status" value="1"/>
</dbReference>
<dbReference type="OrthoDB" id="574405at2"/>
<gene>
    <name evidence="8" type="ORF">NIES593_02090</name>
</gene>
<protein>
    <recommendedName>
        <fullName evidence="7">CpcD-like domain-containing protein</fullName>
    </recommendedName>
</protein>
<dbReference type="RefSeq" id="WP_073597980.1">
    <property type="nucleotide sequence ID" value="NZ_MRCB01000001.1"/>
</dbReference>
<dbReference type="GO" id="GO:0030089">
    <property type="term" value="C:phycobilisome"/>
    <property type="evidence" value="ECO:0007669"/>
    <property type="project" value="UniProtKB-UniRule"/>
</dbReference>
<comment type="caution">
    <text evidence="8">The sequence shown here is derived from an EMBL/GenBank/DDBJ whole genome shotgun (WGS) entry which is preliminary data.</text>
</comment>
<evidence type="ECO:0000256" key="4">
    <source>
        <dbReference type="ARBA" id="ARBA00023078"/>
    </source>
</evidence>
<keyword evidence="3 6" id="KW-0605">Phycobilisome</keyword>
<evidence type="ECO:0000256" key="1">
    <source>
        <dbReference type="ARBA" id="ARBA00004445"/>
    </source>
</evidence>
<evidence type="ECO:0000256" key="6">
    <source>
        <dbReference type="PROSITE-ProRule" id="PRU00771"/>
    </source>
</evidence>
<dbReference type="InterPro" id="IPR008213">
    <property type="entry name" value="CpcD-like_dom"/>
</dbReference>
<feature type="domain" description="CpcD-like" evidence="7">
    <location>
        <begin position="12"/>
        <end position="62"/>
    </location>
</feature>
<proteinExistence type="predicted"/>
<dbReference type="Proteomes" id="UP000186868">
    <property type="component" value="Unassembled WGS sequence"/>
</dbReference>
<dbReference type="STRING" id="1921803.NIES593_02090"/>
<dbReference type="GO" id="GO:0031676">
    <property type="term" value="C:plasma membrane-derived thylakoid membrane"/>
    <property type="evidence" value="ECO:0007669"/>
    <property type="project" value="UniProtKB-SubCell"/>
</dbReference>